<keyword evidence="9" id="KW-1185">Reference proteome</keyword>
<dbReference type="Gene3D" id="3.30.60.30">
    <property type="match status" value="1"/>
</dbReference>
<evidence type="ECO:0000313" key="9">
    <source>
        <dbReference type="Proteomes" id="UP000001038"/>
    </source>
</evidence>
<dbReference type="GO" id="GO:0005576">
    <property type="term" value="C:extracellular region"/>
    <property type="evidence" value="ECO:0007669"/>
    <property type="project" value="UniProtKB-SubCell"/>
</dbReference>
<dbReference type="PANTHER" id="PTHR21312">
    <property type="entry name" value="SERINE PROTEASE INHIBITOR"/>
    <property type="match status" value="1"/>
</dbReference>
<evidence type="ECO:0000256" key="5">
    <source>
        <dbReference type="ARBA" id="ARBA00023157"/>
    </source>
</evidence>
<reference evidence="8" key="3">
    <citation type="submission" date="2025-09" db="UniProtKB">
        <authorList>
            <consortium name="Ensembl"/>
        </authorList>
    </citation>
    <scope>IDENTIFICATION</scope>
    <source>
        <strain evidence="8">Hd-rR</strain>
    </source>
</reference>
<dbReference type="InParanoid" id="A0A3B3IE29"/>
<evidence type="ECO:0000256" key="6">
    <source>
        <dbReference type="SAM" id="SignalP"/>
    </source>
</evidence>
<dbReference type="Ensembl" id="ENSORLT00000044329.1">
    <property type="protein sequence ID" value="ENSORLP00000042340.1"/>
    <property type="gene ID" value="ENSORLG00000025809.1"/>
</dbReference>
<dbReference type="InterPro" id="IPR036058">
    <property type="entry name" value="Kazal_dom_sf"/>
</dbReference>
<dbReference type="PRINTS" id="PR00290">
    <property type="entry name" value="KAZALINHBTR"/>
</dbReference>
<dbReference type="Pfam" id="PF00050">
    <property type="entry name" value="Kazal_1"/>
    <property type="match status" value="1"/>
</dbReference>
<dbReference type="GeneTree" id="ENSGT01110000268818"/>
<keyword evidence="6" id="KW-0732">Signal</keyword>
<evidence type="ECO:0000256" key="1">
    <source>
        <dbReference type="ARBA" id="ARBA00004613"/>
    </source>
</evidence>
<feature type="signal peptide" evidence="6">
    <location>
        <begin position="1"/>
        <end position="20"/>
    </location>
</feature>
<dbReference type="Bgee" id="ENSORLG00000025809">
    <property type="expression patterns" value="Expressed in pharyngeal gill and 12 other cell types or tissues"/>
</dbReference>
<evidence type="ECO:0000256" key="4">
    <source>
        <dbReference type="ARBA" id="ARBA00022900"/>
    </source>
</evidence>
<dbReference type="PROSITE" id="PS51465">
    <property type="entry name" value="KAZAL_2"/>
    <property type="match status" value="1"/>
</dbReference>
<dbReference type="InterPro" id="IPR001239">
    <property type="entry name" value="Prot_inh_Kazal-m"/>
</dbReference>
<dbReference type="SUPFAM" id="SSF100895">
    <property type="entry name" value="Kazal-type serine protease inhibitors"/>
    <property type="match status" value="1"/>
</dbReference>
<feature type="chain" id="PRO_5017232359" description="Kazal-like domain-containing protein" evidence="6">
    <location>
        <begin position="21"/>
        <end position="113"/>
    </location>
</feature>
<name>A0A3B3IE29_ORYLA</name>
<dbReference type="FunCoup" id="A0A3B3IE29">
    <property type="interactions" value="430"/>
</dbReference>
<keyword evidence="3" id="KW-0646">Protease inhibitor</keyword>
<dbReference type="PROSITE" id="PS00282">
    <property type="entry name" value="KAZAL_1"/>
    <property type="match status" value="1"/>
</dbReference>
<organism evidence="8 9">
    <name type="scientific">Oryzias latipes</name>
    <name type="common">Japanese rice fish</name>
    <name type="synonym">Japanese killifish</name>
    <dbReference type="NCBI Taxonomy" id="8090"/>
    <lineage>
        <taxon>Eukaryota</taxon>
        <taxon>Metazoa</taxon>
        <taxon>Chordata</taxon>
        <taxon>Craniata</taxon>
        <taxon>Vertebrata</taxon>
        <taxon>Euteleostomi</taxon>
        <taxon>Actinopterygii</taxon>
        <taxon>Neopterygii</taxon>
        <taxon>Teleostei</taxon>
        <taxon>Neoteleostei</taxon>
        <taxon>Acanthomorphata</taxon>
        <taxon>Ovalentaria</taxon>
        <taxon>Atherinomorphae</taxon>
        <taxon>Beloniformes</taxon>
        <taxon>Adrianichthyidae</taxon>
        <taxon>Oryziinae</taxon>
        <taxon>Oryzias</taxon>
    </lineage>
</organism>
<dbReference type="SMART" id="SM00280">
    <property type="entry name" value="KAZAL"/>
    <property type="match status" value="1"/>
</dbReference>
<feature type="domain" description="Kazal-like" evidence="7">
    <location>
        <begin position="23"/>
        <end position="74"/>
    </location>
</feature>
<proteinExistence type="predicted"/>
<reference evidence="8" key="2">
    <citation type="submission" date="2025-08" db="UniProtKB">
        <authorList>
            <consortium name="Ensembl"/>
        </authorList>
    </citation>
    <scope>IDENTIFICATION</scope>
    <source>
        <strain evidence="8">Hd-rR</strain>
    </source>
</reference>
<dbReference type="InterPro" id="IPR002350">
    <property type="entry name" value="Kazal_dom"/>
</dbReference>
<dbReference type="AlphaFoldDB" id="A0A3B3IE29"/>
<dbReference type="GO" id="GO:0004867">
    <property type="term" value="F:serine-type endopeptidase inhibitor activity"/>
    <property type="evidence" value="ECO:0007669"/>
    <property type="project" value="UniProtKB-KW"/>
</dbReference>
<dbReference type="Proteomes" id="UP000001038">
    <property type="component" value="Chromosome 10"/>
</dbReference>
<keyword evidence="2" id="KW-0964">Secreted</keyword>
<evidence type="ECO:0000259" key="7">
    <source>
        <dbReference type="PROSITE" id="PS51465"/>
    </source>
</evidence>
<evidence type="ECO:0000313" key="8">
    <source>
        <dbReference type="Ensembl" id="ENSORLP00000042340.1"/>
    </source>
</evidence>
<protein>
    <recommendedName>
        <fullName evidence="7">Kazal-like domain-containing protein</fullName>
    </recommendedName>
</protein>
<keyword evidence="5" id="KW-1015">Disulfide bond</keyword>
<keyword evidence="4" id="KW-0722">Serine protease inhibitor</keyword>
<reference evidence="8 9" key="1">
    <citation type="journal article" date="2007" name="Nature">
        <title>The medaka draft genome and insights into vertebrate genome evolution.</title>
        <authorList>
            <person name="Kasahara M."/>
            <person name="Naruse K."/>
            <person name="Sasaki S."/>
            <person name="Nakatani Y."/>
            <person name="Qu W."/>
            <person name="Ahsan B."/>
            <person name="Yamada T."/>
            <person name="Nagayasu Y."/>
            <person name="Doi K."/>
            <person name="Kasai Y."/>
            <person name="Jindo T."/>
            <person name="Kobayashi D."/>
            <person name="Shimada A."/>
            <person name="Toyoda A."/>
            <person name="Kuroki Y."/>
            <person name="Fujiyama A."/>
            <person name="Sasaki T."/>
            <person name="Shimizu A."/>
            <person name="Asakawa S."/>
            <person name="Shimizu N."/>
            <person name="Hashimoto S."/>
            <person name="Yang J."/>
            <person name="Lee Y."/>
            <person name="Matsushima K."/>
            <person name="Sugano S."/>
            <person name="Sakaizumi M."/>
            <person name="Narita T."/>
            <person name="Ohishi K."/>
            <person name="Haga S."/>
            <person name="Ohta F."/>
            <person name="Nomoto H."/>
            <person name="Nogata K."/>
            <person name="Morishita T."/>
            <person name="Endo T."/>
            <person name="Shin-I T."/>
            <person name="Takeda H."/>
            <person name="Morishita S."/>
            <person name="Kohara Y."/>
        </authorList>
    </citation>
    <scope>NUCLEOTIDE SEQUENCE [LARGE SCALE GENOMIC DNA]</scope>
    <source>
        <strain evidence="8 9">Hd-rR</strain>
    </source>
</reference>
<accession>A0A3B3IE29</accession>
<dbReference type="PANTHER" id="PTHR21312:SF28">
    <property type="entry name" value="OVOINHIBITOR-RELATED"/>
    <property type="match status" value="1"/>
</dbReference>
<sequence>LIHILLLLLLMVNISSFALCEDQNPHPQCGETDICTKEYKPVCGSDGITYSTECVLCQHNSIIRAIQKQTSTRIHLSTSECIRMEQNRKLVASLIYHLRHCNSFYEKAFFICS</sequence>
<evidence type="ECO:0000256" key="2">
    <source>
        <dbReference type="ARBA" id="ARBA00022525"/>
    </source>
</evidence>
<comment type="subcellular location">
    <subcellularLocation>
        <location evidence="1">Secreted</location>
    </subcellularLocation>
</comment>
<evidence type="ECO:0000256" key="3">
    <source>
        <dbReference type="ARBA" id="ARBA00022690"/>
    </source>
</evidence>